<keyword evidence="5" id="KW-1185">Reference proteome</keyword>
<sequence>MLKKSNLRGKNLALLLALVLTFSVVLSACGGKNNEGSGASSPSASASSKPSESASASPSETASSSPSASSGDIDPSKLPEYKLKIVWEGPPQKDEEAVEAKINEYLKGKINATVDLAPIDWGQWDQKMNLMIASRQDMDVVFTAQWNGHANNVSKGAYLALNDPKGPQGNLLEQYGKDIIATLDKAFLEGAKINGFNYGIPTNKELASQAGVIYRKDIADELGITDQLDKVQTVADLEPILQIVKEKKPNITPLFFAKGENFNAHYFAQHDFLGDAYLDGLLRKDLDDSKVISRFEDKGYMDQLQLTRKFFKEGLINKDAAVTQLGTQDAMKKGNVFMVTSQLKPGKDAEFGNATGLAGKLKQINIGPRTVSTGETAGAMLAVSSTSKDPARAMMFINLMHSDKYLNNLVNFGIEGVHYEKISENRIKPGPKAADYNPGVAWELGNQFLNPTFETEAEDKWDQFKIFNEGAHPSPALGFTFNVEPVKSLAAVLVNIRSQYADAVESGSVDPSKADEWYAKEKANGLDKVLAEKQKQLDAFLAFKK</sequence>
<feature type="chain" id="PRO_5038830653" evidence="2">
    <location>
        <begin position="28"/>
        <end position="545"/>
    </location>
</feature>
<accession>A0A3G3K4K2</accession>
<evidence type="ECO:0000313" key="4">
    <source>
        <dbReference type="EMBL" id="AYQ75378.1"/>
    </source>
</evidence>
<feature type="signal peptide" evidence="2">
    <location>
        <begin position="1"/>
        <end position="27"/>
    </location>
</feature>
<dbReference type="Proteomes" id="UP000269097">
    <property type="component" value="Chromosome"/>
</dbReference>
<keyword evidence="2" id="KW-0732">Signal</keyword>
<evidence type="ECO:0000256" key="1">
    <source>
        <dbReference type="SAM" id="MobiDB-lite"/>
    </source>
</evidence>
<feature type="compositionally biased region" description="Low complexity" evidence="1">
    <location>
        <begin position="35"/>
        <end position="71"/>
    </location>
</feature>
<evidence type="ECO:0000256" key="2">
    <source>
        <dbReference type="SAM" id="SignalP"/>
    </source>
</evidence>
<dbReference type="Pfam" id="PF01547">
    <property type="entry name" value="SBP_bac_1"/>
    <property type="match status" value="1"/>
</dbReference>
<evidence type="ECO:0000259" key="3">
    <source>
        <dbReference type="Pfam" id="PF12010"/>
    </source>
</evidence>
<dbReference type="SUPFAM" id="SSF53850">
    <property type="entry name" value="Periplasmic binding protein-like II"/>
    <property type="match status" value="1"/>
</dbReference>
<gene>
    <name evidence="4" type="ORF">EAV92_24240</name>
</gene>
<dbReference type="InterPro" id="IPR022627">
    <property type="entry name" value="DUF3502"/>
</dbReference>
<dbReference type="Gene3D" id="3.40.190.10">
    <property type="entry name" value="Periplasmic binding protein-like II"/>
    <property type="match status" value="1"/>
</dbReference>
<feature type="region of interest" description="Disordered" evidence="1">
    <location>
        <begin position="33"/>
        <end position="76"/>
    </location>
</feature>
<dbReference type="RefSeq" id="WP_123043459.1">
    <property type="nucleotide sequence ID" value="NZ_CP033433.1"/>
</dbReference>
<organism evidence="4 5">
    <name type="scientific">Cohnella candidum</name>
    <dbReference type="NCBI Taxonomy" id="2674991"/>
    <lineage>
        <taxon>Bacteria</taxon>
        <taxon>Bacillati</taxon>
        <taxon>Bacillota</taxon>
        <taxon>Bacilli</taxon>
        <taxon>Bacillales</taxon>
        <taxon>Paenibacillaceae</taxon>
        <taxon>Cohnella</taxon>
    </lineage>
</organism>
<protein>
    <submittedName>
        <fullName evidence="4">DUF3502 domain-containing protein</fullName>
    </submittedName>
</protein>
<dbReference type="EMBL" id="CP033433">
    <property type="protein sequence ID" value="AYQ75378.1"/>
    <property type="molecule type" value="Genomic_DNA"/>
</dbReference>
<dbReference type="InterPro" id="IPR006059">
    <property type="entry name" value="SBP"/>
</dbReference>
<dbReference type="Pfam" id="PF12010">
    <property type="entry name" value="DUF3502"/>
    <property type="match status" value="1"/>
</dbReference>
<reference evidence="4 5" key="1">
    <citation type="submission" date="2018-10" db="EMBL/GenBank/DDBJ databases">
        <title>Genome Sequence of Cohnella sp.</title>
        <authorList>
            <person name="Srinivasan S."/>
            <person name="Kim M.K."/>
        </authorList>
    </citation>
    <scope>NUCLEOTIDE SEQUENCE [LARGE SCALE GENOMIC DNA]</scope>
    <source>
        <strain evidence="4 5">18JY8-7</strain>
    </source>
</reference>
<dbReference type="PROSITE" id="PS51257">
    <property type="entry name" value="PROKAR_LIPOPROTEIN"/>
    <property type="match status" value="1"/>
</dbReference>
<feature type="domain" description="DUF3502" evidence="3">
    <location>
        <begin position="475"/>
        <end position="542"/>
    </location>
</feature>
<name>A0A3G3K4K2_9BACL</name>
<dbReference type="AlphaFoldDB" id="A0A3G3K4K2"/>
<proteinExistence type="predicted"/>
<dbReference type="KEGG" id="coh:EAV92_24240"/>
<evidence type="ECO:0000313" key="5">
    <source>
        <dbReference type="Proteomes" id="UP000269097"/>
    </source>
</evidence>